<dbReference type="EMBL" id="CAXKWB010188458">
    <property type="protein sequence ID" value="CAL4256049.1"/>
    <property type="molecule type" value="Genomic_DNA"/>
</dbReference>
<evidence type="ECO:0000313" key="2">
    <source>
        <dbReference type="EMBL" id="CAL4256049.1"/>
    </source>
</evidence>
<feature type="region of interest" description="Disordered" evidence="1">
    <location>
        <begin position="1"/>
        <end position="88"/>
    </location>
</feature>
<keyword evidence="3" id="KW-1185">Reference proteome</keyword>
<feature type="non-terminal residue" evidence="2">
    <location>
        <position position="111"/>
    </location>
</feature>
<feature type="compositionally biased region" description="Polar residues" evidence="1">
    <location>
        <begin position="12"/>
        <end position="21"/>
    </location>
</feature>
<organism evidence="2 3">
    <name type="scientific">Meganyctiphanes norvegica</name>
    <name type="common">Northern krill</name>
    <name type="synonym">Thysanopoda norvegica</name>
    <dbReference type="NCBI Taxonomy" id="48144"/>
    <lineage>
        <taxon>Eukaryota</taxon>
        <taxon>Metazoa</taxon>
        <taxon>Ecdysozoa</taxon>
        <taxon>Arthropoda</taxon>
        <taxon>Crustacea</taxon>
        <taxon>Multicrustacea</taxon>
        <taxon>Malacostraca</taxon>
        <taxon>Eumalacostraca</taxon>
        <taxon>Eucarida</taxon>
        <taxon>Euphausiacea</taxon>
        <taxon>Euphausiidae</taxon>
        <taxon>Meganyctiphanes</taxon>
    </lineage>
</organism>
<proteinExistence type="predicted"/>
<gene>
    <name evidence="2" type="ORF">MNOR_LOCUS42018</name>
</gene>
<evidence type="ECO:0000256" key="1">
    <source>
        <dbReference type="SAM" id="MobiDB-lite"/>
    </source>
</evidence>
<reference evidence="2 3" key="1">
    <citation type="submission" date="2024-05" db="EMBL/GenBank/DDBJ databases">
        <authorList>
            <person name="Wallberg A."/>
        </authorList>
    </citation>
    <scope>NUCLEOTIDE SEQUENCE [LARGE SCALE GENOMIC DNA]</scope>
</reference>
<accession>A0AAV2SWZ9</accession>
<dbReference type="Proteomes" id="UP001497623">
    <property type="component" value="Unassembled WGS sequence"/>
</dbReference>
<name>A0AAV2SWZ9_MEGNR</name>
<feature type="non-terminal residue" evidence="2">
    <location>
        <position position="1"/>
    </location>
</feature>
<sequence>RGVNKKVGLSRDNANSSNSWMGRSPISVHGPGGGVIRGSQGSVQPGQLMTHYCPQPRQRIPRSPLTRPSESLLTVGSHEAQRIKEGGGKSVIDGEMVLDREAVLNNAQPYE</sequence>
<evidence type="ECO:0000313" key="3">
    <source>
        <dbReference type="Proteomes" id="UP001497623"/>
    </source>
</evidence>
<protein>
    <submittedName>
        <fullName evidence="2">Uncharacterized protein</fullName>
    </submittedName>
</protein>
<comment type="caution">
    <text evidence="2">The sequence shown here is derived from an EMBL/GenBank/DDBJ whole genome shotgun (WGS) entry which is preliminary data.</text>
</comment>
<dbReference type="AlphaFoldDB" id="A0AAV2SWZ9"/>